<dbReference type="PANTHER" id="PTHR43071:SF1">
    <property type="entry name" value="2-AMINO-4-HYDROXY-6-HYDROXYMETHYLDIHYDROPTERIDINE PYROPHOSPHOKINASE"/>
    <property type="match status" value="1"/>
</dbReference>
<dbReference type="Pfam" id="PF01288">
    <property type="entry name" value="HPPK"/>
    <property type="match status" value="1"/>
</dbReference>
<keyword evidence="7" id="KW-0289">Folate biosynthesis</keyword>
<dbReference type="UniPathway" id="UPA00077">
    <property type="reaction ID" value="UER00155"/>
</dbReference>
<evidence type="ECO:0000256" key="1">
    <source>
        <dbReference type="ARBA" id="ARBA00005051"/>
    </source>
</evidence>
<sequence length="178" mass="19138">MSIPPPADAKRAATTAPAPGVEPATDLPARAWLSLGSNIAPERNLADALAVLRARFGALLVSSAWRSEPAGFSGADFLNIAVGLDSDLPPLALRDWLHDLEARLGRDRNAPRLSSHTLDADLVLFGDRVLHTPELELPRRDLLQPWVLGPLAEIAPDLREPRSGQRLSELWAARGMGG</sequence>
<feature type="domain" description="7,8-dihydro-6-hydroxymethylpterin-pyrophosphokinase" evidence="9">
    <location>
        <begin position="33"/>
        <end position="156"/>
    </location>
</feature>
<proteinExistence type="predicted"/>
<evidence type="ECO:0000256" key="2">
    <source>
        <dbReference type="ARBA" id="ARBA00013253"/>
    </source>
</evidence>
<dbReference type="InterPro" id="IPR035907">
    <property type="entry name" value="Hppk_sf"/>
</dbReference>
<dbReference type="InterPro" id="IPR000550">
    <property type="entry name" value="Hppk"/>
</dbReference>
<reference evidence="11" key="1">
    <citation type="submission" date="2013-08" db="EMBL/GenBank/DDBJ databases">
        <authorList>
            <person name="Mendez C."/>
            <person name="Richter M."/>
            <person name="Ferrer M."/>
            <person name="Sanchez J."/>
        </authorList>
    </citation>
    <scope>NUCLEOTIDE SEQUENCE</scope>
</reference>
<keyword evidence="3" id="KW-0808">Transferase</keyword>
<gene>
    <name evidence="12" type="ORF">B1A_01854</name>
    <name evidence="11" type="ORF">B1B_02883</name>
    <name evidence="10" type="ORF">B2A_05748</name>
</gene>
<evidence type="ECO:0000313" key="12">
    <source>
        <dbReference type="EMBL" id="EQD79214.1"/>
    </source>
</evidence>
<evidence type="ECO:0000256" key="8">
    <source>
        <dbReference type="SAM" id="MobiDB-lite"/>
    </source>
</evidence>
<keyword evidence="6" id="KW-0067">ATP-binding</keyword>
<evidence type="ECO:0000256" key="3">
    <source>
        <dbReference type="ARBA" id="ARBA00022679"/>
    </source>
</evidence>
<dbReference type="GO" id="GO:0046656">
    <property type="term" value="P:folic acid biosynthetic process"/>
    <property type="evidence" value="ECO:0007669"/>
    <property type="project" value="UniProtKB-KW"/>
</dbReference>
<dbReference type="NCBIfam" id="TIGR01498">
    <property type="entry name" value="folK"/>
    <property type="match status" value="1"/>
</dbReference>
<dbReference type="GO" id="GO:0003848">
    <property type="term" value="F:2-amino-4-hydroxy-6-hydroxymethyldihydropteridine diphosphokinase activity"/>
    <property type="evidence" value="ECO:0007669"/>
    <property type="project" value="UniProtKB-EC"/>
</dbReference>
<evidence type="ECO:0000256" key="6">
    <source>
        <dbReference type="ARBA" id="ARBA00022840"/>
    </source>
</evidence>
<comment type="pathway">
    <text evidence="1">Cofactor biosynthesis; tetrahydrofolate biosynthesis; 2-amino-4-hydroxy-6-hydroxymethyl-7,8-dihydropteridine diphosphate from 7,8-dihydroneopterin triphosphate: step 4/4.</text>
</comment>
<dbReference type="EMBL" id="AUZY01001728">
    <property type="protein sequence ID" value="EQD74070.1"/>
    <property type="molecule type" value="Genomic_DNA"/>
</dbReference>
<evidence type="ECO:0000256" key="5">
    <source>
        <dbReference type="ARBA" id="ARBA00022777"/>
    </source>
</evidence>
<reference evidence="11" key="2">
    <citation type="journal article" date="2014" name="ISME J.">
        <title>Microbial stratification in low pH oxic and suboxic macroscopic growths along an acid mine drainage.</title>
        <authorList>
            <person name="Mendez-Garcia C."/>
            <person name="Mesa V."/>
            <person name="Sprenger R.R."/>
            <person name="Richter M."/>
            <person name="Diez M.S."/>
            <person name="Solano J."/>
            <person name="Bargiela R."/>
            <person name="Golyshina O.V."/>
            <person name="Manteca A."/>
            <person name="Ramos J.L."/>
            <person name="Gallego J.R."/>
            <person name="Llorente I."/>
            <person name="Martins Dos Santos V.A."/>
            <person name="Jensen O.N."/>
            <person name="Pelaez A.I."/>
            <person name="Sanchez J."/>
            <person name="Ferrer M."/>
        </authorList>
    </citation>
    <scope>NUCLEOTIDE SEQUENCE</scope>
</reference>
<keyword evidence="5 11" id="KW-0418">Kinase</keyword>
<dbReference type="Gene3D" id="3.30.70.560">
    <property type="entry name" value="7,8-Dihydro-6-hydroxymethylpterin-pyrophosphokinase HPPK"/>
    <property type="match status" value="1"/>
</dbReference>
<evidence type="ECO:0000256" key="4">
    <source>
        <dbReference type="ARBA" id="ARBA00022741"/>
    </source>
</evidence>
<dbReference type="GO" id="GO:0005524">
    <property type="term" value="F:ATP binding"/>
    <property type="evidence" value="ECO:0007669"/>
    <property type="project" value="UniProtKB-KW"/>
</dbReference>
<dbReference type="GO" id="GO:0016301">
    <property type="term" value="F:kinase activity"/>
    <property type="evidence" value="ECO:0007669"/>
    <property type="project" value="UniProtKB-KW"/>
</dbReference>
<accession>T1CVR2</accession>
<evidence type="ECO:0000256" key="7">
    <source>
        <dbReference type="ARBA" id="ARBA00022909"/>
    </source>
</evidence>
<dbReference type="PANTHER" id="PTHR43071">
    <property type="entry name" value="2-AMINO-4-HYDROXY-6-HYDROXYMETHYLDIHYDROPTERIDINE PYROPHOSPHOKINASE"/>
    <property type="match status" value="1"/>
</dbReference>
<name>T1CVR2_9ZZZZ</name>
<dbReference type="EMBL" id="AUZX01001395">
    <property type="protein sequence ID" value="EQD79214.1"/>
    <property type="molecule type" value="Genomic_DNA"/>
</dbReference>
<comment type="caution">
    <text evidence="11">The sequence shown here is derived from an EMBL/GenBank/DDBJ whole genome shotgun (WGS) entry which is preliminary data.</text>
</comment>
<dbReference type="AlphaFoldDB" id="T1CVR2"/>
<feature type="region of interest" description="Disordered" evidence="8">
    <location>
        <begin position="1"/>
        <end position="23"/>
    </location>
</feature>
<evidence type="ECO:0000313" key="11">
    <source>
        <dbReference type="EMBL" id="EQD74070.1"/>
    </source>
</evidence>
<dbReference type="EC" id="2.7.6.3" evidence="2"/>
<protein>
    <recommendedName>
        <fullName evidence="2">2-amino-4-hydroxy-6-hydroxymethyldihydropteridine diphosphokinase</fullName>
        <ecNumber evidence="2">2.7.6.3</ecNumber>
    </recommendedName>
</protein>
<keyword evidence="4" id="KW-0547">Nucleotide-binding</keyword>
<dbReference type="SUPFAM" id="SSF55083">
    <property type="entry name" value="6-hydroxymethyl-7,8-dihydropterin pyrophosphokinase, HPPK"/>
    <property type="match status" value="1"/>
</dbReference>
<dbReference type="GO" id="GO:0046654">
    <property type="term" value="P:tetrahydrofolate biosynthetic process"/>
    <property type="evidence" value="ECO:0007669"/>
    <property type="project" value="UniProtKB-UniPathway"/>
</dbReference>
<organism evidence="11">
    <name type="scientific">mine drainage metagenome</name>
    <dbReference type="NCBI Taxonomy" id="410659"/>
    <lineage>
        <taxon>unclassified sequences</taxon>
        <taxon>metagenomes</taxon>
        <taxon>ecological metagenomes</taxon>
    </lineage>
</organism>
<evidence type="ECO:0000313" key="10">
    <source>
        <dbReference type="EMBL" id="EQD55397.1"/>
    </source>
</evidence>
<dbReference type="EMBL" id="AUZZ01004002">
    <property type="protein sequence ID" value="EQD55397.1"/>
    <property type="molecule type" value="Genomic_DNA"/>
</dbReference>
<evidence type="ECO:0000259" key="9">
    <source>
        <dbReference type="Pfam" id="PF01288"/>
    </source>
</evidence>